<evidence type="ECO:0000313" key="8">
    <source>
        <dbReference type="EMBL" id="PIK61900.1"/>
    </source>
</evidence>
<feature type="disulfide bond" evidence="6">
    <location>
        <begin position="76"/>
        <end position="85"/>
    </location>
</feature>
<keyword evidence="2" id="KW-0813">Transport</keyword>
<dbReference type="PANTHER" id="PTHR11616:SF240">
    <property type="entry name" value="BLOATED TUBULES, ISOFORM B-RELATED"/>
    <property type="match status" value="1"/>
</dbReference>
<reference evidence="8 9" key="1">
    <citation type="journal article" date="2017" name="PLoS Biol.">
        <title>The sea cucumber genome provides insights into morphological evolution and visceral regeneration.</title>
        <authorList>
            <person name="Zhang X."/>
            <person name="Sun L."/>
            <person name="Yuan J."/>
            <person name="Sun Y."/>
            <person name="Gao Y."/>
            <person name="Zhang L."/>
            <person name="Li S."/>
            <person name="Dai H."/>
            <person name="Hamel J.F."/>
            <person name="Liu C."/>
            <person name="Yu Y."/>
            <person name="Liu S."/>
            <person name="Lin W."/>
            <person name="Guo K."/>
            <person name="Jin S."/>
            <person name="Xu P."/>
            <person name="Storey K.B."/>
            <person name="Huan P."/>
            <person name="Zhang T."/>
            <person name="Zhou Y."/>
            <person name="Zhang J."/>
            <person name="Lin C."/>
            <person name="Li X."/>
            <person name="Xing L."/>
            <person name="Huo D."/>
            <person name="Sun M."/>
            <person name="Wang L."/>
            <person name="Mercier A."/>
            <person name="Li F."/>
            <person name="Yang H."/>
            <person name="Xiang J."/>
        </authorList>
    </citation>
    <scope>NUCLEOTIDE SEQUENCE [LARGE SCALE GENOMIC DNA]</scope>
    <source>
        <strain evidence="8">Shaxun</strain>
        <tissue evidence="8">Muscle</tissue>
    </source>
</reference>
<evidence type="ECO:0000256" key="3">
    <source>
        <dbReference type="ARBA" id="ARBA00022692"/>
    </source>
</evidence>
<evidence type="ECO:0000256" key="5">
    <source>
        <dbReference type="ARBA" id="ARBA00023136"/>
    </source>
</evidence>
<name>A0A2G8LNZ6_STIJA</name>
<organism evidence="8 9">
    <name type="scientific">Stichopus japonicus</name>
    <name type="common">Sea cucumber</name>
    <dbReference type="NCBI Taxonomy" id="307972"/>
    <lineage>
        <taxon>Eukaryota</taxon>
        <taxon>Metazoa</taxon>
        <taxon>Echinodermata</taxon>
        <taxon>Eleutherozoa</taxon>
        <taxon>Echinozoa</taxon>
        <taxon>Holothuroidea</taxon>
        <taxon>Aspidochirotacea</taxon>
        <taxon>Aspidochirotida</taxon>
        <taxon>Stichopodidae</taxon>
        <taxon>Apostichopus</taxon>
    </lineage>
</organism>
<comment type="caution">
    <text evidence="8">The sequence shown here is derived from an EMBL/GenBank/DDBJ whole genome shotgun (WGS) entry which is preliminary data.</text>
</comment>
<feature type="non-terminal residue" evidence="8">
    <location>
        <position position="150"/>
    </location>
</feature>
<dbReference type="PROSITE" id="PS00754">
    <property type="entry name" value="NA_NEUROTRAN_SYMP_2"/>
    <property type="match status" value="1"/>
</dbReference>
<dbReference type="PROSITE" id="PS50267">
    <property type="entry name" value="NA_NEUROTRAN_SYMP_3"/>
    <property type="match status" value="1"/>
</dbReference>
<dbReference type="GO" id="GO:0015375">
    <property type="term" value="F:glycine:sodium symporter activity"/>
    <property type="evidence" value="ECO:0007669"/>
    <property type="project" value="TreeGrafter"/>
</dbReference>
<dbReference type="STRING" id="307972.A0A2G8LNZ6"/>
<keyword evidence="6" id="KW-1015">Disulfide bond</keyword>
<dbReference type="InterPro" id="IPR037272">
    <property type="entry name" value="SNS_sf"/>
</dbReference>
<dbReference type="InterPro" id="IPR000175">
    <property type="entry name" value="Na/ntran_symport"/>
</dbReference>
<evidence type="ECO:0000313" key="9">
    <source>
        <dbReference type="Proteomes" id="UP000230750"/>
    </source>
</evidence>
<evidence type="ECO:0000256" key="1">
    <source>
        <dbReference type="ARBA" id="ARBA00004141"/>
    </source>
</evidence>
<evidence type="ECO:0000256" key="6">
    <source>
        <dbReference type="PIRSR" id="PIRSR600175-2"/>
    </source>
</evidence>
<proteinExistence type="predicted"/>
<gene>
    <name evidence="8" type="ORF">BSL78_01231</name>
</gene>
<dbReference type="PANTHER" id="PTHR11616">
    <property type="entry name" value="SODIUM/CHLORIDE DEPENDENT TRANSPORTER"/>
    <property type="match status" value="1"/>
</dbReference>
<evidence type="ECO:0000256" key="2">
    <source>
        <dbReference type="ARBA" id="ARBA00022448"/>
    </source>
</evidence>
<dbReference type="SUPFAM" id="SSF161070">
    <property type="entry name" value="SNF-like"/>
    <property type="match status" value="1"/>
</dbReference>
<keyword evidence="3 7" id="KW-0812">Transmembrane</keyword>
<keyword evidence="9" id="KW-1185">Reference proteome</keyword>
<keyword evidence="5 7" id="KW-0472">Membrane</keyword>
<dbReference type="Proteomes" id="UP000230750">
    <property type="component" value="Unassembled WGS sequence"/>
</dbReference>
<dbReference type="OrthoDB" id="6581954at2759"/>
<keyword evidence="4 7" id="KW-1133">Transmembrane helix</keyword>
<dbReference type="EMBL" id="MRZV01000023">
    <property type="protein sequence ID" value="PIK61900.1"/>
    <property type="molecule type" value="Genomic_DNA"/>
</dbReference>
<evidence type="ECO:0000256" key="7">
    <source>
        <dbReference type="SAM" id="Phobius"/>
    </source>
</evidence>
<feature type="transmembrane region" description="Helical" evidence="7">
    <location>
        <begin position="41"/>
        <end position="64"/>
    </location>
</feature>
<protein>
    <submittedName>
        <fullName evidence="8">Amino acid transporter</fullName>
    </submittedName>
</protein>
<evidence type="ECO:0000256" key="4">
    <source>
        <dbReference type="ARBA" id="ARBA00022989"/>
    </source>
</evidence>
<dbReference type="AlphaFoldDB" id="A0A2G8LNZ6"/>
<accession>A0A2G8LNZ6</accession>
<dbReference type="Pfam" id="PF00209">
    <property type="entry name" value="SNF"/>
    <property type="match status" value="1"/>
</dbReference>
<sequence length="150" mass="16830">MLAFVGIPMMLMEMSFGQYCSQGVLTMWNAIPCMRGVGYGILIVVTISRMSSMLITAYSFYYLFASFQKTLPWTGCHNDWNTIYCSELLNECIDQSGIIVGNGSCVLTSSMTSSELVDYGIHQLPSGVYDLSNYTDPLMGQRLRASEEYW</sequence>
<comment type="subcellular location">
    <subcellularLocation>
        <location evidence="1">Membrane</location>
        <topology evidence="1">Multi-pass membrane protein</topology>
    </subcellularLocation>
</comment>
<dbReference type="GO" id="GO:0005886">
    <property type="term" value="C:plasma membrane"/>
    <property type="evidence" value="ECO:0007669"/>
    <property type="project" value="TreeGrafter"/>
</dbReference>